<dbReference type="InterPro" id="IPR036322">
    <property type="entry name" value="WD40_repeat_dom_sf"/>
</dbReference>
<dbReference type="GO" id="GO:0005874">
    <property type="term" value="C:microtubule"/>
    <property type="evidence" value="ECO:0007669"/>
    <property type="project" value="UniProtKB-KW"/>
</dbReference>
<gene>
    <name evidence="12" type="primary">Dnai2</name>
    <name evidence="12" type="ORF">OREMEL_R13068</name>
</gene>
<dbReference type="GO" id="GO:0036157">
    <property type="term" value="C:outer dynein arm"/>
    <property type="evidence" value="ECO:0007669"/>
    <property type="project" value="TreeGrafter"/>
</dbReference>
<dbReference type="InterPro" id="IPR015943">
    <property type="entry name" value="WD40/YVTN_repeat-like_dom_sf"/>
</dbReference>
<keyword evidence="5" id="KW-0493">Microtubule</keyword>
<dbReference type="GO" id="GO:0036158">
    <property type="term" value="P:outer dynein arm assembly"/>
    <property type="evidence" value="ECO:0007669"/>
    <property type="project" value="TreeGrafter"/>
</dbReference>
<proteinExistence type="inferred from homology"/>
<evidence type="ECO:0000256" key="2">
    <source>
        <dbReference type="ARBA" id="ARBA00011059"/>
    </source>
</evidence>
<keyword evidence="7" id="KW-0243">Dynein</keyword>
<keyword evidence="9" id="KW-0505">Motor protein</keyword>
<dbReference type="PANTHER" id="PTHR12442:SF7">
    <property type="entry name" value="DYNEIN AXONEMAL INTERMEDIATE CHAIN 2"/>
    <property type="match status" value="1"/>
</dbReference>
<comment type="similarity">
    <text evidence="2">Belongs to the dynein intermediate chain family.</text>
</comment>
<dbReference type="GO" id="GO:0003341">
    <property type="term" value="P:cilium movement"/>
    <property type="evidence" value="ECO:0007669"/>
    <property type="project" value="TreeGrafter"/>
</dbReference>
<evidence type="ECO:0000256" key="5">
    <source>
        <dbReference type="ARBA" id="ARBA00022701"/>
    </source>
</evidence>
<evidence type="ECO:0000256" key="10">
    <source>
        <dbReference type="ARBA" id="ARBA00023212"/>
    </source>
</evidence>
<evidence type="ECO:0000256" key="1">
    <source>
        <dbReference type="ARBA" id="ARBA00004430"/>
    </source>
</evidence>
<dbReference type="Gene3D" id="2.130.10.10">
    <property type="entry name" value="YVTN repeat-like/Quinoprotein amine dehydrogenase"/>
    <property type="match status" value="2"/>
</dbReference>
<dbReference type="GO" id="GO:0045503">
    <property type="term" value="F:dynein light chain binding"/>
    <property type="evidence" value="ECO:0007669"/>
    <property type="project" value="TreeGrafter"/>
</dbReference>
<dbReference type="PANTHER" id="PTHR12442">
    <property type="entry name" value="DYNEIN INTERMEDIATE CHAIN"/>
    <property type="match status" value="1"/>
</dbReference>
<keyword evidence="4" id="KW-0853">WD repeat</keyword>
<feature type="non-terminal residue" evidence="12">
    <location>
        <position position="578"/>
    </location>
</feature>
<evidence type="ECO:0000256" key="9">
    <source>
        <dbReference type="ARBA" id="ARBA00023175"/>
    </source>
</evidence>
<reference evidence="12 13" key="1">
    <citation type="submission" date="2019-09" db="EMBL/GenBank/DDBJ databases">
        <title>Bird 10,000 Genomes (B10K) Project - Family phase.</title>
        <authorList>
            <person name="Zhang G."/>
        </authorList>
    </citation>
    <scope>NUCLEOTIDE SEQUENCE [LARGE SCALE GENOMIC DNA]</scope>
    <source>
        <strain evidence="12">OUT-0002</strain>
    </source>
</reference>
<dbReference type="EMBL" id="VZUB01005632">
    <property type="protein sequence ID" value="NXU75543.1"/>
    <property type="molecule type" value="Genomic_DNA"/>
</dbReference>
<comment type="subcellular location">
    <subcellularLocation>
        <location evidence="1">Cytoplasm</location>
        <location evidence="1">Cytoskeleton</location>
        <location evidence="1">Cilium axoneme</location>
    </subcellularLocation>
</comment>
<keyword evidence="6" id="KW-0677">Repeat</keyword>
<keyword evidence="13" id="KW-1185">Reference proteome</keyword>
<dbReference type="GO" id="GO:0045504">
    <property type="term" value="F:dynein heavy chain binding"/>
    <property type="evidence" value="ECO:0007669"/>
    <property type="project" value="TreeGrafter"/>
</dbReference>
<dbReference type="SMART" id="SM00320">
    <property type="entry name" value="WD40"/>
    <property type="match status" value="4"/>
</dbReference>
<dbReference type="Proteomes" id="UP000579904">
    <property type="component" value="Unassembled WGS sequence"/>
</dbReference>
<organism evidence="12 13">
    <name type="scientific">Oreotrochilus melanogaster</name>
    <dbReference type="NCBI Taxonomy" id="689266"/>
    <lineage>
        <taxon>Eukaryota</taxon>
        <taxon>Metazoa</taxon>
        <taxon>Chordata</taxon>
        <taxon>Craniata</taxon>
        <taxon>Vertebrata</taxon>
        <taxon>Euteleostomi</taxon>
        <taxon>Archelosauria</taxon>
        <taxon>Archosauria</taxon>
        <taxon>Dinosauria</taxon>
        <taxon>Saurischia</taxon>
        <taxon>Theropoda</taxon>
        <taxon>Coelurosauria</taxon>
        <taxon>Aves</taxon>
        <taxon>Neognathae</taxon>
        <taxon>Neoaves</taxon>
        <taxon>Strisores</taxon>
        <taxon>Apodiformes</taxon>
        <taxon>Trochilidae</taxon>
        <taxon>Oreotrochilus</taxon>
    </lineage>
</organism>
<keyword evidence="11" id="KW-0966">Cell projection</keyword>
<evidence type="ECO:0000313" key="12">
    <source>
        <dbReference type="EMBL" id="NXU75543.1"/>
    </source>
</evidence>
<feature type="non-terminal residue" evidence="12">
    <location>
        <position position="1"/>
    </location>
</feature>
<evidence type="ECO:0000256" key="8">
    <source>
        <dbReference type="ARBA" id="ARBA00023069"/>
    </source>
</evidence>
<keyword evidence="10" id="KW-0206">Cytoskeleton</keyword>
<protein>
    <submittedName>
        <fullName evidence="12">DNAI2 protein</fullName>
    </submittedName>
</protein>
<comment type="caution">
    <text evidence="12">The sequence shown here is derived from an EMBL/GenBank/DDBJ whole genome shotgun (WGS) entry which is preliminary data.</text>
</comment>
<dbReference type="AlphaFoldDB" id="A0A7L3NAK5"/>
<evidence type="ECO:0000256" key="11">
    <source>
        <dbReference type="ARBA" id="ARBA00023273"/>
    </source>
</evidence>
<keyword evidence="3" id="KW-0963">Cytoplasm</keyword>
<name>A0A7L3NAK5_9AVES</name>
<evidence type="ECO:0000256" key="7">
    <source>
        <dbReference type="ARBA" id="ARBA00023017"/>
    </source>
</evidence>
<sequence>MEIVFEYVRKRSEFGRPCNFSDWPAQVTLDIPPDPSLASDFILRCPVDSSVQHTSEMAAHEVNTERMEVESRGVNHVEGGWPKDINPQEKEHTARFRKKVEKEENYVNTIEHLSTLMEHYVRQNNTINIYEEYFEEEEMVELEDESPCAKTINILSKPTSSFGVLFSKRDPNIIKRMATHISWNPNISEKLAVAYSNLQFQHSTKNMSFDSYIWDLENPNNPELSLTPSSPLVCLEYNPKDTNILVGGCYNGQITYWDIRKGELPVEVSTVEVSHRDPVYGAIWLQSKTGTDCFSASTDGQVLWWDIRKLSEPTEKLILDISGNEVLKDALGAATLEFEPTLPTKFMVGTEQGIVIACNRKAKTPQEKITGTYTGHVGPIYTLTRNPFYPKIFLTVGGWAARIWSEEIKESPIMCTKNHLSYLMDGCWSTMKPAVFFTAKSDGTLDVWDFLFKQKEPTLSVKVGSLAWGVELGAWHGAGRDQVPPCLHGARDKLHQAALAEPRAPQHPSPLLLQMFERETRREKVLEARYRERRLKERVQSVVLDVDEEERQKEETPQELFARTRSEYLETIQAEMKK</sequence>
<dbReference type="SUPFAM" id="SSF50978">
    <property type="entry name" value="WD40 repeat-like"/>
    <property type="match status" value="1"/>
</dbReference>
<dbReference type="OrthoDB" id="366230at2759"/>
<evidence type="ECO:0000313" key="13">
    <source>
        <dbReference type="Proteomes" id="UP000579904"/>
    </source>
</evidence>
<keyword evidence="8" id="KW-0969">Cilium</keyword>
<dbReference type="InterPro" id="IPR050687">
    <property type="entry name" value="Dynein_IC"/>
</dbReference>
<evidence type="ECO:0000256" key="6">
    <source>
        <dbReference type="ARBA" id="ARBA00022737"/>
    </source>
</evidence>
<dbReference type="FunFam" id="2.130.10.10:FF:000584">
    <property type="entry name" value="Dynein intermediate chain 2"/>
    <property type="match status" value="1"/>
</dbReference>
<accession>A0A7L3NAK5</accession>
<dbReference type="InterPro" id="IPR001680">
    <property type="entry name" value="WD40_rpt"/>
</dbReference>
<evidence type="ECO:0000256" key="3">
    <source>
        <dbReference type="ARBA" id="ARBA00022490"/>
    </source>
</evidence>
<evidence type="ECO:0000256" key="4">
    <source>
        <dbReference type="ARBA" id="ARBA00022574"/>
    </source>
</evidence>